<dbReference type="Proteomes" id="UP000324701">
    <property type="component" value="Unassembled WGS sequence"/>
</dbReference>
<keyword evidence="5" id="KW-1185">Reference proteome</keyword>
<dbReference type="EMBL" id="VTZN01000062">
    <property type="protein sequence ID" value="KAA1249998.1"/>
    <property type="molecule type" value="Genomic_DNA"/>
</dbReference>
<dbReference type="InterPro" id="IPR038332">
    <property type="entry name" value="PPE_sf"/>
</dbReference>
<dbReference type="PANTHER" id="PTHR46766:SF1">
    <property type="entry name" value="GLUTAMINE-RICH PROTEIN 2"/>
    <property type="match status" value="1"/>
</dbReference>
<feature type="domain" description="PPE family C-terminal" evidence="3">
    <location>
        <begin position="330"/>
        <end position="414"/>
    </location>
</feature>
<feature type="domain" description="PPE" evidence="2">
    <location>
        <begin position="3"/>
        <end position="165"/>
    </location>
</feature>
<name>A0A5B1BMR5_MYCSI</name>
<dbReference type="InterPro" id="IPR022171">
    <property type="entry name" value="PPE_C"/>
</dbReference>
<evidence type="ECO:0000259" key="2">
    <source>
        <dbReference type="Pfam" id="PF00823"/>
    </source>
</evidence>
<sequence>MFDFVSLPPEINSARMYSGPGSGPMMAAASAWDGLAAELSAAATGYNVVIADLTGSSWVGPASRSMVSAVTPYVGWLSACAGHAEEAASQARAAAAAYETAFMVTVPPPVIAANRVLLMMLIASNFFGQNTPAIAATEADYLEMWAQDAAAMYGYAASSALATELGRFSAPPNTTSPDAVSGQSAALANTATPAADSAQNTAATIPQLLSAAALPQAPQYLAAPAGASPSDVVIVVDTVIGDVPVLGWLPTPSNNWAGLYPGMYTALRQTLQAYFGVGIANFGWSIGQQLFPGLGTTAGSGGAWYPTPQFAALGAEGWHYHGGAGLSASSASMASSTKIGELSVPAGWGSAPAGAEQFVTKVMSANVITSPGDPNAANVVNTALRGFPLDSHTAQRAGNKGIRYGLLYRVLARPPSAG</sequence>
<accession>A0A5B1BMR5</accession>
<evidence type="ECO:0000313" key="5">
    <source>
        <dbReference type="Proteomes" id="UP000324701"/>
    </source>
</evidence>
<dbReference type="Pfam" id="PF00823">
    <property type="entry name" value="PPE"/>
    <property type="match status" value="1"/>
</dbReference>
<dbReference type="OrthoDB" id="4753201at2"/>
<proteinExistence type="inferred from homology"/>
<evidence type="ECO:0000259" key="3">
    <source>
        <dbReference type="Pfam" id="PF12484"/>
    </source>
</evidence>
<dbReference type="InterPro" id="IPR000030">
    <property type="entry name" value="PPE_dom"/>
</dbReference>
<dbReference type="RefSeq" id="WP_149654172.1">
    <property type="nucleotide sequence ID" value="NZ_VTZN01000062.1"/>
</dbReference>
<comment type="caution">
    <text evidence="4">The sequence shown here is derived from an EMBL/GenBank/DDBJ whole genome shotgun (WGS) entry which is preliminary data.</text>
</comment>
<comment type="similarity">
    <text evidence="1">Belongs to the mycobacterial PPE family.</text>
</comment>
<dbReference type="Gene3D" id="1.20.1260.20">
    <property type="entry name" value="PPE superfamily"/>
    <property type="match status" value="1"/>
</dbReference>
<dbReference type="PANTHER" id="PTHR46766">
    <property type="entry name" value="GLUTAMINE-RICH PROTEIN 2"/>
    <property type="match status" value="1"/>
</dbReference>
<protein>
    <submittedName>
        <fullName evidence="4">PPE domain-containing protein</fullName>
    </submittedName>
</protein>
<dbReference type="FunFam" id="1.20.1260.20:FF:000001">
    <property type="entry name" value="PPE family protein PPE41"/>
    <property type="match status" value="1"/>
</dbReference>
<dbReference type="AlphaFoldDB" id="A0A5B1BMR5"/>
<reference evidence="4 5" key="1">
    <citation type="submission" date="2019-09" db="EMBL/GenBank/DDBJ databases">
        <title>Report of infection by Mycobacterium simiae a patient suffering from pulmonary tuberculosis.</title>
        <authorList>
            <person name="Mohanty P.S."/>
            <person name="Bansal A.K."/>
            <person name="Singh H."/>
            <person name="Sharma S."/>
            <person name="Patil S.A."/>
            <person name="Upadhaya P."/>
            <person name="Singh P.K."/>
            <person name="Kumar D."/>
            <person name="Kumar S."/>
            <person name="Singh R.K."/>
            <person name="Chaudhary B."/>
        </authorList>
    </citation>
    <scope>NUCLEOTIDE SEQUENCE [LARGE SCALE GENOMIC DNA]</scope>
    <source>
        <strain evidence="4 5">JAL-560-SIM</strain>
    </source>
</reference>
<evidence type="ECO:0000256" key="1">
    <source>
        <dbReference type="ARBA" id="ARBA00010652"/>
    </source>
</evidence>
<evidence type="ECO:0000313" key="4">
    <source>
        <dbReference type="EMBL" id="KAA1249998.1"/>
    </source>
</evidence>
<organism evidence="4 5">
    <name type="scientific">Mycobacterium simiae</name>
    <name type="common">Mycobacterium habana</name>
    <dbReference type="NCBI Taxonomy" id="1784"/>
    <lineage>
        <taxon>Bacteria</taxon>
        <taxon>Bacillati</taxon>
        <taxon>Actinomycetota</taxon>
        <taxon>Actinomycetes</taxon>
        <taxon>Mycobacteriales</taxon>
        <taxon>Mycobacteriaceae</taxon>
        <taxon>Mycobacterium</taxon>
        <taxon>Mycobacterium simiae complex</taxon>
    </lineage>
</organism>
<dbReference type="SUPFAM" id="SSF140459">
    <property type="entry name" value="PE/PPE dimer-like"/>
    <property type="match status" value="1"/>
</dbReference>
<dbReference type="GO" id="GO:0052572">
    <property type="term" value="P:response to host immune response"/>
    <property type="evidence" value="ECO:0007669"/>
    <property type="project" value="TreeGrafter"/>
</dbReference>
<gene>
    <name evidence="4" type="ORF">F0Q45_12025</name>
</gene>
<dbReference type="Pfam" id="PF12484">
    <property type="entry name" value="PPE-SVP"/>
    <property type="match status" value="1"/>
</dbReference>